<accession>A0ABQ1VKJ7</accession>
<evidence type="ECO:0000256" key="2">
    <source>
        <dbReference type="SAM" id="SignalP"/>
    </source>
</evidence>
<feature type="region of interest" description="Disordered" evidence="1">
    <location>
        <begin position="212"/>
        <end position="296"/>
    </location>
</feature>
<proteinExistence type="predicted"/>
<feature type="region of interest" description="Disordered" evidence="1">
    <location>
        <begin position="34"/>
        <end position="64"/>
    </location>
</feature>
<keyword evidence="4" id="KW-1185">Reference proteome</keyword>
<organism evidence="3 4">
    <name type="scientific">Paracoccus acridae</name>
    <dbReference type="NCBI Taxonomy" id="1795310"/>
    <lineage>
        <taxon>Bacteria</taxon>
        <taxon>Pseudomonadati</taxon>
        <taxon>Pseudomonadota</taxon>
        <taxon>Alphaproteobacteria</taxon>
        <taxon>Rhodobacterales</taxon>
        <taxon>Paracoccaceae</taxon>
        <taxon>Paracoccus</taxon>
    </lineage>
</organism>
<keyword evidence="2" id="KW-0732">Signal</keyword>
<comment type="caution">
    <text evidence="3">The sequence shown here is derived from an EMBL/GenBank/DDBJ whole genome shotgun (WGS) entry which is preliminary data.</text>
</comment>
<feature type="signal peptide" evidence="2">
    <location>
        <begin position="1"/>
        <end position="32"/>
    </location>
</feature>
<evidence type="ECO:0000313" key="4">
    <source>
        <dbReference type="Proteomes" id="UP000640509"/>
    </source>
</evidence>
<feature type="chain" id="PRO_5045317081" description="Peptidylprolyl isomerase" evidence="2">
    <location>
        <begin position="33"/>
        <end position="296"/>
    </location>
</feature>
<dbReference type="EMBL" id="BMIV01000012">
    <property type="protein sequence ID" value="GGF75173.1"/>
    <property type="molecule type" value="Genomic_DNA"/>
</dbReference>
<evidence type="ECO:0000313" key="3">
    <source>
        <dbReference type="EMBL" id="GGF75173.1"/>
    </source>
</evidence>
<dbReference type="Proteomes" id="UP000640509">
    <property type="component" value="Unassembled WGS sequence"/>
</dbReference>
<feature type="compositionally biased region" description="Low complexity" evidence="1">
    <location>
        <begin position="281"/>
        <end position="296"/>
    </location>
</feature>
<reference evidence="4" key="1">
    <citation type="journal article" date="2019" name="Int. J. Syst. Evol. Microbiol.">
        <title>The Global Catalogue of Microorganisms (GCM) 10K type strain sequencing project: providing services to taxonomists for standard genome sequencing and annotation.</title>
        <authorList>
            <consortium name="The Broad Institute Genomics Platform"/>
            <consortium name="The Broad Institute Genome Sequencing Center for Infectious Disease"/>
            <person name="Wu L."/>
            <person name="Ma J."/>
        </authorList>
    </citation>
    <scope>NUCLEOTIDE SEQUENCE [LARGE SCALE GENOMIC DNA]</scope>
    <source>
        <strain evidence="4">CGMCC 1.15419</strain>
    </source>
</reference>
<feature type="compositionally biased region" description="Low complexity" evidence="1">
    <location>
        <begin position="54"/>
        <end position="64"/>
    </location>
</feature>
<feature type="compositionally biased region" description="Low complexity" evidence="1">
    <location>
        <begin position="226"/>
        <end position="267"/>
    </location>
</feature>
<protein>
    <recommendedName>
        <fullName evidence="5">Peptidylprolyl isomerase</fullName>
    </recommendedName>
</protein>
<sequence length="296" mass="30283">MAFAAVCAQTRLMNSAAVALLSLPLWAGAVLAQDTPDPKAQGDTGAEQAQPLESAQGADGQSSSGAVTDGLLATIGGVEIRNSDVLTAIGALPPPLTAHPPEIVASLVLQQLLLREAIVQKARSQNLAQDPEVQSLVSKATQAAEKHALVQVWLQRELESRVTPDNVEQAYAALQAVSTNEVPPLEQLRPQLEEGLRRQAVEEIETSLLTGADITFYGPDGKPRSGQQATGDQDADGAAATTGQPQQGAAMDPASTTDQTQAKTDQAGGDSQTGGAPTAPGASEKGAGGAETTTGN</sequence>
<evidence type="ECO:0008006" key="5">
    <source>
        <dbReference type="Google" id="ProtNLM"/>
    </source>
</evidence>
<gene>
    <name evidence="3" type="ORF">GCM10011402_29820</name>
</gene>
<name>A0ABQ1VKJ7_9RHOB</name>
<evidence type="ECO:0000256" key="1">
    <source>
        <dbReference type="SAM" id="MobiDB-lite"/>
    </source>
</evidence>